<dbReference type="InterPro" id="IPR012337">
    <property type="entry name" value="RNaseH-like_sf"/>
</dbReference>
<accession>A0A3E4YD20</accession>
<dbReference type="InterPro" id="IPR015378">
    <property type="entry name" value="Transposase-like_Mu_C"/>
</dbReference>
<dbReference type="Proteomes" id="UP000260758">
    <property type="component" value="Unassembled WGS sequence"/>
</dbReference>
<dbReference type="GO" id="GO:0015074">
    <property type="term" value="P:DNA integration"/>
    <property type="evidence" value="ECO:0007669"/>
    <property type="project" value="InterPro"/>
</dbReference>
<protein>
    <recommendedName>
        <fullName evidence="1">Integrase catalytic domain-containing protein</fullName>
    </recommendedName>
</protein>
<feature type="domain" description="Integrase catalytic" evidence="1">
    <location>
        <begin position="225"/>
        <end position="443"/>
    </location>
</feature>
<gene>
    <name evidence="2" type="ORF">DXB99_06745</name>
</gene>
<proteinExistence type="predicted"/>
<reference evidence="2 3" key="1">
    <citation type="submission" date="2018-08" db="EMBL/GenBank/DDBJ databases">
        <title>A genome reference for cultivated species of the human gut microbiota.</title>
        <authorList>
            <person name="Zou Y."/>
            <person name="Xue W."/>
            <person name="Luo G."/>
        </authorList>
    </citation>
    <scope>NUCLEOTIDE SEQUENCE [LARGE SCALE GENOMIC DNA]</scope>
    <source>
        <strain evidence="2 3">OM07-13</strain>
    </source>
</reference>
<dbReference type="PROSITE" id="PS50994">
    <property type="entry name" value="INTEGRASE"/>
    <property type="match status" value="1"/>
</dbReference>
<dbReference type="InterPro" id="IPR001584">
    <property type="entry name" value="Integrase_cat-core"/>
</dbReference>
<dbReference type="GO" id="GO:0003676">
    <property type="term" value="F:nucleic acid binding"/>
    <property type="evidence" value="ECO:0007669"/>
    <property type="project" value="InterPro"/>
</dbReference>
<comment type="caution">
    <text evidence="2">The sequence shown here is derived from an EMBL/GenBank/DDBJ whole genome shotgun (WGS) entry which is preliminary data.</text>
</comment>
<evidence type="ECO:0000259" key="1">
    <source>
        <dbReference type="PROSITE" id="PS50994"/>
    </source>
</evidence>
<evidence type="ECO:0000313" key="2">
    <source>
        <dbReference type="EMBL" id="RGM72224.1"/>
    </source>
</evidence>
<dbReference type="SUPFAM" id="SSF53098">
    <property type="entry name" value="Ribonuclease H-like"/>
    <property type="match status" value="1"/>
</dbReference>
<evidence type="ECO:0000313" key="3">
    <source>
        <dbReference type="Proteomes" id="UP000260758"/>
    </source>
</evidence>
<dbReference type="AlphaFoldDB" id="A0A3E4YD20"/>
<dbReference type="RefSeq" id="WP_117718706.1">
    <property type="nucleotide sequence ID" value="NZ_QSTP01000005.1"/>
</dbReference>
<dbReference type="Pfam" id="PF09299">
    <property type="entry name" value="Mu-transpos_C"/>
    <property type="match status" value="1"/>
</dbReference>
<dbReference type="InterPro" id="IPR036397">
    <property type="entry name" value="RNaseH_sf"/>
</dbReference>
<sequence>MNKNELYYYNNSLIRILEITDTSYFVIDCVKCNMPYFIKIEEFKDYNLCENNIFTALNILSNNNDDINEIKITDFSKENQNIAHKRFSMIFPILPYIMNKSNRSRLIHLMADSNNVSTQTIKQYLCKYLAYQDITILIAKPKIKEKILSVDEKNIRWALNKYFYTTKKNSLNTTYIYLLKEKYCNEDGQLKENYPTFNQFRYFYRKHKKLQNYYISRNGLKDYQKNKRPLLGDNIQEFAKNIGVGMLDATICDIYLVNDEGNIIGRPILTACIDAYSSLCMGYSLTWEGGIYSLKNLMQNIITNKVDLCKNFNIDITKDIWDCDKLPGIFVTDKGSEYISENFEQISELGVTIINLPSYRPELKGAVEKFFDLIQNSYKPYLKGKGIIEVDFRERGAHDYRLDAKLTMLDFEKIILECIIYYNTKRILKNFPYTKEMLERQIQPFANQIWNYSLNTMGCNLINVSSEQVRLTLLPRIKGKFTRYGLIVNKLRYKNISYTEKYLKGEDVIVSYNPQDLSTVWIIEDCDFVPFTLIENQYENMNLDDVEQLRKKKQELIASVEEQNIQGKINLAKSIENIANKNINIDVNLKAIRKNRKKEQNITHNQNL</sequence>
<dbReference type="EMBL" id="QSTP01000005">
    <property type="protein sequence ID" value="RGM72224.1"/>
    <property type="molecule type" value="Genomic_DNA"/>
</dbReference>
<organism evidence="2 3">
    <name type="scientific">Agathobacter rectalis</name>
    <dbReference type="NCBI Taxonomy" id="39491"/>
    <lineage>
        <taxon>Bacteria</taxon>
        <taxon>Bacillati</taxon>
        <taxon>Bacillota</taxon>
        <taxon>Clostridia</taxon>
        <taxon>Lachnospirales</taxon>
        <taxon>Lachnospiraceae</taxon>
        <taxon>Agathobacter</taxon>
    </lineage>
</organism>
<name>A0A3E4YD20_9FIRM</name>
<dbReference type="Gene3D" id="3.30.420.10">
    <property type="entry name" value="Ribonuclease H-like superfamily/Ribonuclease H"/>
    <property type="match status" value="1"/>
</dbReference>